<comment type="subcellular location">
    <subcellularLocation>
        <location evidence="6">Cell membrane</location>
        <topology evidence="6">Multi-pass membrane protein</topology>
    </subcellularLocation>
    <subcellularLocation>
        <location evidence="1">Membrane</location>
        <topology evidence="1">Multi-pass membrane protein</topology>
    </subcellularLocation>
</comment>
<dbReference type="Proteomes" id="UP001159100">
    <property type="component" value="Unassembled WGS sequence"/>
</dbReference>
<evidence type="ECO:0000256" key="1">
    <source>
        <dbReference type="ARBA" id="ARBA00004141"/>
    </source>
</evidence>
<protein>
    <recommendedName>
        <fullName evidence="6">Probable membrane transporter protein</fullName>
    </recommendedName>
</protein>
<dbReference type="PANTHER" id="PTHR43483">
    <property type="entry name" value="MEMBRANE TRANSPORTER PROTEIN HI_0806-RELATED"/>
    <property type="match status" value="1"/>
</dbReference>
<feature type="transmembrane region" description="Helical" evidence="6">
    <location>
        <begin position="211"/>
        <end position="230"/>
    </location>
</feature>
<reference evidence="7 8" key="1">
    <citation type="submission" date="2023-02" db="EMBL/GenBank/DDBJ databases">
        <title>Pseudomonas chrutzelriedensis sp. nov., a potently antifungal strain isolated from moss.</title>
        <authorList>
            <person name="Schnyder A."/>
            <person name="Kalawong R."/>
            <person name="Eberl L."/>
            <person name="Agnoli K."/>
        </authorList>
    </citation>
    <scope>NUCLEOTIDE SEQUENCE [LARGE SCALE GENOMIC DNA]</scope>
    <source>
        <strain evidence="7 8">681</strain>
    </source>
</reference>
<name>A0ABT6QQT6_9PSED</name>
<keyword evidence="5 6" id="KW-0472">Membrane</keyword>
<evidence type="ECO:0000256" key="2">
    <source>
        <dbReference type="ARBA" id="ARBA00009142"/>
    </source>
</evidence>
<evidence type="ECO:0000313" key="8">
    <source>
        <dbReference type="Proteomes" id="UP001159100"/>
    </source>
</evidence>
<dbReference type="Pfam" id="PF01925">
    <property type="entry name" value="TauE"/>
    <property type="match status" value="1"/>
</dbReference>
<feature type="transmembrane region" description="Helical" evidence="6">
    <location>
        <begin position="177"/>
        <end position="199"/>
    </location>
</feature>
<dbReference type="RefSeq" id="WP_259497331.1">
    <property type="nucleotide sequence ID" value="NZ_JARBWL010000001.1"/>
</dbReference>
<feature type="transmembrane region" description="Helical" evidence="6">
    <location>
        <begin position="145"/>
        <end position="165"/>
    </location>
</feature>
<comment type="similarity">
    <text evidence="2 6">Belongs to the 4-toluene sulfonate uptake permease (TSUP) (TC 2.A.102) family.</text>
</comment>
<feature type="transmembrane region" description="Helical" evidence="6">
    <location>
        <begin position="242"/>
        <end position="259"/>
    </location>
</feature>
<keyword evidence="6" id="KW-1003">Cell membrane</keyword>
<organism evidence="7 8">
    <name type="scientific">Pseudomonas fungipugnans</name>
    <dbReference type="NCBI Taxonomy" id="3024217"/>
    <lineage>
        <taxon>Bacteria</taxon>
        <taxon>Pseudomonadati</taxon>
        <taxon>Pseudomonadota</taxon>
        <taxon>Gammaproteobacteria</taxon>
        <taxon>Pseudomonadales</taxon>
        <taxon>Pseudomonadaceae</taxon>
        <taxon>Pseudomonas</taxon>
    </lineage>
</organism>
<dbReference type="InterPro" id="IPR002781">
    <property type="entry name" value="TM_pro_TauE-like"/>
</dbReference>
<evidence type="ECO:0000313" key="7">
    <source>
        <dbReference type="EMBL" id="MDI2592577.1"/>
    </source>
</evidence>
<accession>A0ABT6QQT6</accession>
<comment type="caution">
    <text evidence="7">The sequence shown here is derived from an EMBL/GenBank/DDBJ whole genome shotgun (WGS) entry which is preliminary data.</text>
</comment>
<proteinExistence type="inferred from homology"/>
<dbReference type="PANTHER" id="PTHR43483:SF3">
    <property type="entry name" value="MEMBRANE TRANSPORTER PROTEIN HI_0806-RELATED"/>
    <property type="match status" value="1"/>
</dbReference>
<gene>
    <name evidence="7" type="ORF">POF45_14255</name>
</gene>
<sequence length="260" mass="27131">MAFVLYLLLGACAGVLAGLFGVGGGIIIVPVLVFSFTLQGFDASILTHLAVGTSLATIIFTSVNAIREHHRRGAVRWPIFAWMTVGILIGAGFGALTAQAISGPNLQKIIGVFALVIAVQLMLDVKPKASRTVPGKVGLTLAGGVVGWASAIFGIGGGSLTVPFLTWRSVPMQQAVATSSACGLPIALASALSFMILGWHDPLLPAHSLGFVYLPALLGIALTSMYFARIGARLAHKLSPRLLKRLFAALLFCVGLNFLL</sequence>
<dbReference type="EMBL" id="JARBWL010000001">
    <property type="protein sequence ID" value="MDI2592577.1"/>
    <property type="molecule type" value="Genomic_DNA"/>
</dbReference>
<keyword evidence="3 6" id="KW-0812">Transmembrane</keyword>
<feature type="transmembrane region" description="Helical" evidence="6">
    <location>
        <begin position="45"/>
        <end position="67"/>
    </location>
</feature>
<keyword evidence="4 6" id="KW-1133">Transmembrane helix</keyword>
<evidence type="ECO:0000256" key="3">
    <source>
        <dbReference type="ARBA" id="ARBA00022692"/>
    </source>
</evidence>
<feature type="transmembrane region" description="Helical" evidence="6">
    <location>
        <begin position="79"/>
        <end position="97"/>
    </location>
</feature>
<evidence type="ECO:0000256" key="6">
    <source>
        <dbReference type="RuleBase" id="RU363041"/>
    </source>
</evidence>
<evidence type="ECO:0000256" key="5">
    <source>
        <dbReference type="ARBA" id="ARBA00023136"/>
    </source>
</evidence>
<keyword evidence="8" id="KW-1185">Reference proteome</keyword>
<evidence type="ECO:0000256" key="4">
    <source>
        <dbReference type="ARBA" id="ARBA00022989"/>
    </source>
</evidence>
<feature type="transmembrane region" description="Helical" evidence="6">
    <location>
        <begin position="6"/>
        <end position="33"/>
    </location>
</feature>